<keyword evidence="6" id="KW-0813">Transport</keyword>
<evidence type="ECO:0000256" key="11">
    <source>
        <dbReference type="ARBA" id="ARBA00022771"/>
    </source>
</evidence>
<evidence type="ECO:0000256" key="3">
    <source>
        <dbReference type="ARBA" id="ARBA00004906"/>
    </source>
</evidence>
<evidence type="ECO:0000259" key="20">
    <source>
        <dbReference type="PROSITE" id="PS50089"/>
    </source>
</evidence>
<keyword evidence="9 19" id="KW-0812">Transmembrane</keyword>
<comment type="catalytic activity">
    <reaction evidence="1">
        <text>S-ubiquitinyl-[E2 ubiquitin-conjugating enzyme]-L-cysteine + [acceptor protein]-L-lysine = [E2 ubiquitin-conjugating enzyme]-L-cysteine + N(6)-ubiquitinyl-[acceptor protein]-L-lysine.</text>
        <dbReference type="EC" id="2.3.2.27"/>
    </reaction>
</comment>
<comment type="pathway">
    <text evidence="3">Protein modification; protein ubiquitination.</text>
</comment>
<evidence type="ECO:0000313" key="21">
    <source>
        <dbReference type="EMBL" id="ADY47638.1"/>
    </source>
</evidence>
<keyword evidence="15 19" id="KW-1133">Transmembrane helix</keyword>
<keyword evidence="14" id="KW-0653">Protein transport</keyword>
<evidence type="ECO:0000256" key="2">
    <source>
        <dbReference type="ARBA" id="ARBA00004585"/>
    </source>
</evidence>
<evidence type="ECO:0000256" key="13">
    <source>
        <dbReference type="ARBA" id="ARBA00022833"/>
    </source>
</evidence>
<dbReference type="GO" id="GO:0005778">
    <property type="term" value="C:peroxisomal membrane"/>
    <property type="evidence" value="ECO:0007669"/>
    <property type="project" value="UniProtKB-SubCell"/>
</dbReference>
<evidence type="ECO:0000256" key="10">
    <source>
        <dbReference type="ARBA" id="ARBA00022723"/>
    </source>
</evidence>
<evidence type="ECO:0000256" key="18">
    <source>
        <dbReference type="PROSITE-ProRule" id="PRU00175"/>
    </source>
</evidence>
<feature type="domain" description="RING-type" evidence="20">
    <location>
        <begin position="262"/>
        <end position="306"/>
    </location>
</feature>
<dbReference type="PANTHER" id="PTHR23350">
    <property type="entry name" value="PEROXISOME ASSEMBLY PROTEIN 10"/>
    <property type="match status" value="1"/>
</dbReference>
<protein>
    <recommendedName>
        <fullName evidence="5">RING-type E3 ubiquitin transferase</fullName>
        <ecNumber evidence="5">2.3.2.27</ecNumber>
    </recommendedName>
</protein>
<evidence type="ECO:0000256" key="16">
    <source>
        <dbReference type="ARBA" id="ARBA00023136"/>
    </source>
</evidence>
<keyword evidence="8" id="KW-0808">Transferase</keyword>
<evidence type="ECO:0000256" key="15">
    <source>
        <dbReference type="ARBA" id="ARBA00022989"/>
    </source>
</evidence>
<dbReference type="InterPro" id="IPR006845">
    <property type="entry name" value="Pex_N"/>
</dbReference>
<evidence type="ECO:0000256" key="7">
    <source>
        <dbReference type="ARBA" id="ARBA00022593"/>
    </source>
</evidence>
<keyword evidence="12" id="KW-0833">Ubl conjugation pathway</keyword>
<evidence type="ECO:0000256" key="14">
    <source>
        <dbReference type="ARBA" id="ARBA00022927"/>
    </source>
</evidence>
<evidence type="ECO:0000256" key="9">
    <source>
        <dbReference type="ARBA" id="ARBA00022692"/>
    </source>
</evidence>
<dbReference type="Gene3D" id="3.30.40.10">
    <property type="entry name" value="Zinc/RING finger domain, C3HC4 (zinc finger)"/>
    <property type="match status" value="1"/>
</dbReference>
<dbReference type="SUPFAM" id="SSF57850">
    <property type="entry name" value="RING/U-box"/>
    <property type="match status" value="1"/>
</dbReference>
<keyword evidence="21" id="KW-0436">Ligase</keyword>
<dbReference type="InterPro" id="IPR013083">
    <property type="entry name" value="Znf_RING/FYVE/PHD"/>
</dbReference>
<dbReference type="Pfam" id="PF04757">
    <property type="entry name" value="Pex2_Pex12"/>
    <property type="match status" value="1"/>
</dbReference>
<keyword evidence="13" id="KW-0862">Zinc</keyword>
<dbReference type="EC" id="2.3.2.27" evidence="5"/>
<dbReference type="GO" id="GO:0016558">
    <property type="term" value="P:protein import into peroxisome matrix"/>
    <property type="evidence" value="ECO:0007669"/>
    <property type="project" value="InterPro"/>
</dbReference>
<feature type="transmembrane region" description="Helical" evidence="19">
    <location>
        <begin position="195"/>
        <end position="217"/>
    </location>
</feature>
<evidence type="ECO:0000256" key="17">
    <source>
        <dbReference type="ARBA" id="ARBA00023140"/>
    </source>
</evidence>
<evidence type="ECO:0000256" key="8">
    <source>
        <dbReference type="ARBA" id="ARBA00022679"/>
    </source>
</evidence>
<dbReference type="PROSITE" id="PS00518">
    <property type="entry name" value="ZF_RING_1"/>
    <property type="match status" value="1"/>
</dbReference>
<evidence type="ECO:0000256" key="12">
    <source>
        <dbReference type="ARBA" id="ARBA00022786"/>
    </source>
</evidence>
<dbReference type="InterPro" id="IPR025654">
    <property type="entry name" value="PEX2/10"/>
</dbReference>
<dbReference type="SMART" id="SM00184">
    <property type="entry name" value="RING"/>
    <property type="match status" value="1"/>
</dbReference>
<comment type="similarity">
    <text evidence="4">Belongs to the pex2/pex10/pex12 family.</text>
</comment>
<keyword evidence="17" id="KW-0576">Peroxisome</keyword>
<keyword evidence="21" id="KW-0030">Aminoacyl-tRNA synthetase</keyword>
<dbReference type="EMBL" id="JI176895">
    <property type="protein sequence ID" value="ADY47638.1"/>
    <property type="molecule type" value="mRNA"/>
</dbReference>
<dbReference type="PANTHER" id="PTHR23350:SF0">
    <property type="entry name" value="PEROXISOME BIOGENESIS FACTOR 10"/>
    <property type="match status" value="1"/>
</dbReference>
<evidence type="ECO:0000256" key="6">
    <source>
        <dbReference type="ARBA" id="ARBA00022448"/>
    </source>
</evidence>
<name>F1LBY4_ASCSU</name>
<dbReference type="GO" id="GO:0004812">
    <property type="term" value="F:aminoacyl-tRNA ligase activity"/>
    <property type="evidence" value="ECO:0007669"/>
    <property type="project" value="UniProtKB-KW"/>
</dbReference>
<keyword evidence="16 19" id="KW-0472">Membrane</keyword>
<reference evidence="21" key="1">
    <citation type="journal article" date="2011" name="Genome Res.">
        <title>Deep small RNA sequencing from the nematode Ascaris reveals conservation, functional diversification, and novel developmental profiles.</title>
        <authorList>
            <person name="Wang J."/>
            <person name="Czech B."/>
            <person name="Crunk A."/>
            <person name="Wallace A."/>
            <person name="Mitreva M."/>
            <person name="Hannon G.J."/>
            <person name="Davis R.E."/>
        </authorList>
    </citation>
    <scope>NUCLEOTIDE SEQUENCE</scope>
</reference>
<accession>F1LBY4</accession>
<dbReference type="GO" id="GO:0008270">
    <property type="term" value="F:zinc ion binding"/>
    <property type="evidence" value="ECO:0007669"/>
    <property type="project" value="UniProtKB-KW"/>
</dbReference>
<sequence length="320" mass="37775">MQTYVAEISELLRAERRDEEHLKQLETEFSNVIKNLAGVDFWIRYYKYIPILAKTAYYASTTLSGLQTLGEEYLSLLQISDVENRLIPSLWRRLYFIFLHIFVPFLIDKSLRQLHRHIIHSDTHSFLGVRLTRNRKARRTFVQIIDWLRLKGIPSLNRLHLAVFYLFGKYYNISKRAAGITYITFRPQSNLVAFWIFRFLGYLTFLQVFIAITTWIYENFLINIQSVKSDEGCSGFRSEIREDTEDSNTEDCLVEVNRRFHCPICSTTHYPSCIPCGHLFCWHCIIQHAHNCINIDETTPRCPQCRAKFEANRVVPIFNL</sequence>
<comment type="subcellular location">
    <subcellularLocation>
        <location evidence="2">Peroxisome membrane</location>
        <topology evidence="2">Multi-pass membrane protein</topology>
    </subcellularLocation>
</comment>
<evidence type="ECO:0000256" key="4">
    <source>
        <dbReference type="ARBA" id="ARBA00008704"/>
    </source>
</evidence>
<keyword evidence="10" id="KW-0479">Metal-binding</keyword>
<evidence type="ECO:0000256" key="1">
    <source>
        <dbReference type="ARBA" id="ARBA00000900"/>
    </source>
</evidence>
<dbReference type="GO" id="GO:0061630">
    <property type="term" value="F:ubiquitin protein ligase activity"/>
    <property type="evidence" value="ECO:0007669"/>
    <property type="project" value="UniProtKB-EC"/>
</dbReference>
<keyword evidence="11 18" id="KW-0863">Zinc-finger</keyword>
<proteinExistence type="evidence at transcript level"/>
<dbReference type="PROSITE" id="PS50089">
    <property type="entry name" value="ZF_RING_2"/>
    <property type="match status" value="1"/>
</dbReference>
<dbReference type="InterPro" id="IPR001841">
    <property type="entry name" value="Znf_RING"/>
</dbReference>
<organism evidence="21">
    <name type="scientific">Ascaris suum</name>
    <name type="common">Pig roundworm</name>
    <name type="synonym">Ascaris lumbricoides</name>
    <dbReference type="NCBI Taxonomy" id="6253"/>
    <lineage>
        <taxon>Eukaryota</taxon>
        <taxon>Metazoa</taxon>
        <taxon>Ecdysozoa</taxon>
        <taxon>Nematoda</taxon>
        <taxon>Chromadorea</taxon>
        <taxon>Rhabditida</taxon>
        <taxon>Spirurina</taxon>
        <taxon>Ascaridomorpha</taxon>
        <taxon>Ascaridoidea</taxon>
        <taxon>Ascarididae</taxon>
        <taxon>Ascaris</taxon>
    </lineage>
</organism>
<dbReference type="AlphaFoldDB" id="F1LBY4"/>
<keyword evidence="7" id="KW-0962">Peroxisome biogenesis</keyword>
<evidence type="ECO:0000256" key="5">
    <source>
        <dbReference type="ARBA" id="ARBA00012483"/>
    </source>
</evidence>
<dbReference type="InterPro" id="IPR017907">
    <property type="entry name" value="Znf_RING_CS"/>
</dbReference>
<evidence type="ECO:0000256" key="19">
    <source>
        <dbReference type="SAM" id="Phobius"/>
    </source>
</evidence>